<dbReference type="AlphaFoldDB" id="A0A438JKC5"/>
<dbReference type="EMBL" id="QGNW01000038">
    <property type="protein sequence ID" value="RVX09404.1"/>
    <property type="molecule type" value="Genomic_DNA"/>
</dbReference>
<keyword evidence="5" id="KW-0486">Methionine biosynthesis</keyword>
<evidence type="ECO:0000313" key="6">
    <source>
        <dbReference type="EMBL" id="RVX09404.1"/>
    </source>
</evidence>
<dbReference type="PANTHER" id="PTHR20371">
    <property type="entry name" value="ENOLASE-PHOSPHATASE E1"/>
    <property type="match status" value="1"/>
</dbReference>
<keyword evidence="4" id="KW-0460">Magnesium</keyword>
<dbReference type="GO" id="GO:0046872">
    <property type="term" value="F:metal ion binding"/>
    <property type="evidence" value="ECO:0007669"/>
    <property type="project" value="UniProtKB-KW"/>
</dbReference>
<evidence type="ECO:0000313" key="7">
    <source>
        <dbReference type="Proteomes" id="UP000288805"/>
    </source>
</evidence>
<dbReference type="FunFam" id="1.10.720.60:FF:000001">
    <property type="entry name" value="Probable bifunctional methylthioribulose-1-phosphate dehydratase/enolase-phosphatase E1"/>
    <property type="match status" value="1"/>
</dbReference>
<evidence type="ECO:0000256" key="2">
    <source>
        <dbReference type="ARBA" id="ARBA00022723"/>
    </source>
</evidence>
<dbReference type="Proteomes" id="UP000288805">
    <property type="component" value="Unassembled WGS sequence"/>
</dbReference>
<sequence>MGRNEVGGVLVRQGRGEGYGIGLWKAIRKLRYLVGSRLSFVVGNGQRGSFWKDKWCGTTPLCKSFLSLFALAAPKKAWVKDVWTVSEREERGKGGVGEKRVNLDEEDWVRWLDSKDENFLAECYHYLFDAAIKLHQLGLDWSTPTHGPIRSINGIWGCNGTMSRGLKVGGLSLDDMIEPSQRCILLDIEGTTTPISFVTDVLFPYAHANVGKHLAATFDSEETQDDINLLRSQIQHDLEHGVVGAVPIPPDYVGKELVIASFVANVEAMIRADRNITALKQLQGHIWKTGFQSNELVGVVFDDVPEALERWHASGIKVLGNPFSLGPGF</sequence>
<dbReference type="GO" id="GO:0009086">
    <property type="term" value="P:methionine biosynthetic process"/>
    <property type="evidence" value="ECO:0007669"/>
    <property type="project" value="UniProtKB-KW"/>
</dbReference>
<evidence type="ECO:0000256" key="1">
    <source>
        <dbReference type="ARBA" id="ARBA00022605"/>
    </source>
</evidence>
<name>A0A438JKC5_VITVI</name>
<organism evidence="6 7">
    <name type="scientific">Vitis vinifera</name>
    <name type="common">Grape</name>
    <dbReference type="NCBI Taxonomy" id="29760"/>
    <lineage>
        <taxon>Eukaryota</taxon>
        <taxon>Viridiplantae</taxon>
        <taxon>Streptophyta</taxon>
        <taxon>Embryophyta</taxon>
        <taxon>Tracheophyta</taxon>
        <taxon>Spermatophyta</taxon>
        <taxon>Magnoliopsida</taxon>
        <taxon>eudicotyledons</taxon>
        <taxon>Gunneridae</taxon>
        <taxon>Pentapetalae</taxon>
        <taxon>rosids</taxon>
        <taxon>Vitales</taxon>
        <taxon>Vitaceae</taxon>
        <taxon>Viteae</taxon>
        <taxon>Vitis</taxon>
    </lineage>
</organism>
<evidence type="ECO:0000256" key="4">
    <source>
        <dbReference type="ARBA" id="ARBA00022842"/>
    </source>
</evidence>
<dbReference type="InterPro" id="IPR036412">
    <property type="entry name" value="HAD-like_sf"/>
</dbReference>
<reference evidence="6 7" key="1">
    <citation type="journal article" date="2018" name="PLoS Genet.">
        <title>Population sequencing reveals clonal diversity and ancestral inbreeding in the grapevine cultivar Chardonnay.</title>
        <authorList>
            <person name="Roach M.J."/>
            <person name="Johnson D.L."/>
            <person name="Bohlmann J."/>
            <person name="van Vuuren H.J."/>
            <person name="Jones S.J."/>
            <person name="Pretorius I.S."/>
            <person name="Schmidt S.A."/>
            <person name="Borneman A.R."/>
        </authorList>
    </citation>
    <scope>NUCLEOTIDE SEQUENCE [LARGE SCALE GENOMIC DNA]</scope>
    <source>
        <strain evidence="7">cv. Chardonnay</strain>
        <tissue evidence="6">Leaf</tissue>
    </source>
</reference>
<protein>
    <submittedName>
        <fullName evidence="6">Putative bifunctional methylthioribulose-1-phosphate dehydratase/enolase-phosphatase E1 2</fullName>
    </submittedName>
</protein>
<dbReference type="SUPFAM" id="SSF56784">
    <property type="entry name" value="HAD-like"/>
    <property type="match status" value="1"/>
</dbReference>
<keyword evidence="1" id="KW-0028">Amino-acid biosynthesis</keyword>
<gene>
    <name evidence="6" type="primary">VIT_12s0028g03470_1</name>
    <name evidence="6" type="ORF">CK203_015314</name>
</gene>
<keyword evidence="3" id="KW-0378">Hydrolase</keyword>
<dbReference type="PANTHER" id="PTHR20371:SF1">
    <property type="entry name" value="ENOLASE-PHOSPHATASE E1"/>
    <property type="match status" value="1"/>
</dbReference>
<keyword evidence="2" id="KW-0479">Metal-binding</keyword>
<evidence type="ECO:0000256" key="5">
    <source>
        <dbReference type="ARBA" id="ARBA00023167"/>
    </source>
</evidence>
<comment type="caution">
    <text evidence="6">The sequence shown here is derived from an EMBL/GenBank/DDBJ whole genome shotgun (WGS) entry which is preliminary data.</text>
</comment>
<dbReference type="GO" id="GO:0016787">
    <property type="term" value="F:hydrolase activity"/>
    <property type="evidence" value="ECO:0007669"/>
    <property type="project" value="UniProtKB-KW"/>
</dbReference>
<evidence type="ECO:0000256" key="3">
    <source>
        <dbReference type="ARBA" id="ARBA00022801"/>
    </source>
</evidence>
<accession>A0A438JKC5</accession>
<dbReference type="Gene3D" id="1.10.720.60">
    <property type="match status" value="1"/>
</dbReference>
<proteinExistence type="predicted"/>